<feature type="domain" description="Blue (type 1) copper" evidence="8">
    <location>
        <begin position="4"/>
        <end position="105"/>
    </location>
</feature>
<keyword evidence="6 7" id="KW-0472">Membrane</keyword>
<evidence type="ECO:0000256" key="5">
    <source>
        <dbReference type="ARBA" id="ARBA00023008"/>
    </source>
</evidence>
<keyword evidence="7" id="KW-0812">Transmembrane</keyword>
<dbReference type="PANTHER" id="PTHR34192:SF10">
    <property type="entry name" value="PLASTOCYANIN MAJOR ISOFORM, CHLOROPLASTIC-RELATED"/>
    <property type="match status" value="1"/>
</dbReference>
<dbReference type="AlphaFoldDB" id="A0ABD5T7T5"/>
<dbReference type="InterPro" id="IPR028871">
    <property type="entry name" value="BlueCu_1_BS"/>
</dbReference>
<dbReference type="PROSITE" id="PS00196">
    <property type="entry name" value="COPPER_BLUE"/>
    <property type="match status" value="1"/>
</dbReference>
<dbReference type="Proteomes" id="UP001596443">
    <property type="component" value="Unassembled WGS sequence"/>
</dbReference>
<dbReference type="GeneID" id="81211388"/>
<name>A0ABD5T7T5_9EURY</name>
<keyword evidence="3" id="KW-0479">Metal-binding</keyword>
<dbReference type="GO" id="GO:0016020">
    <property type="term" value="C:membrane"/>
    <property type="evidence" value="ECO:0007669"/>
    <property type="project" value="UniProtKB-SubCell"/>
</dbReference>
<keyword evidence="2" id="KW-0813">Transport</keyword>
<protein>
    <submittedName>
        <fullName evidence="9">Plastocyanin/azurin family copper-binding protein</fullName>
    </submittedName>
</protein>
<evidence type="ECO:0000256" key="4">
    <source>
        <dbReference type="ARBA" id="ARBA00022982"/>
    </source>
</evidence>
<accession>A0ABD5T7T5</accession>
<evidence type="ECO:0000313" key="10">
    <source>
        <dbReference type="Proteomes" id="UP001596443"/>
    </source>
</evidence>
<dbReference type="RefSeq" id="WP_284063493.1">
    <property type="nucleotide sequence ID" value="NZ_CP126159.1"/>
</dbReference>
<gene>
    <name evidence="9" type="ORF">ACFQFD_01305</name>
</gene>
<evidence type="ECO:0000256" key="6">
    <source>
        <dbReference type="ARBA" id="ARBA00023136"/>
    </source>
</evidence>
<comment type="subcellular location">
    <subcellularLocation>
        <location evidence="1">Membrane</location>
    </subcellularLocation>
</comment>
<dbReference type="InterPro" id="IPR000923">
    <property type="entry name" value="BlueCu_1"/>
</dbReference>
<evidence type="ECO:0000256" key="1">
    <source>
        <dbReference type="ARBA" id="ARBA00004370"/>
    </source>
</evidence>
<reference evidence="9 10" key="1">
    <citation type="journal article" date="2019" name="Int. J. Syst. Evol. Microbiol.">
        <title>The Global Catalogue of Microorganisms (GCM) 10K type strain sequencing project: providing services to taxonomists for standard genome sequencing and annotation.</title>
        <authorList>
            <consortium name="The Broad Institute Genomics Platform"/>
            <consortium name="The Broad Institute Genome Sequencing Center for Infectious Disease"/>
            <person name="Wu L."/>
            <person name="Ma J."/>
        </authorList>
    </citation>
    <scope>NUCLEOTIDE SEQUENCE [LARGE SCALE GENOMIC DNA]</scope>
    <source>
        <strain evidence="9 10">SYNS20</strain>
    </source>
</reference>
<evidence type="ECO:0000256" key="7">
    <source>
        <dbReference type="SAM" id="Phobius"/>
    </source>
</evidence>
<keyword evidence="5" id="KW-0186">Copper</keyword>
<dbReference type="Pfam" id="PF00127">
    <property type="entry name" value="Copper-bind"/>
    <property type="match status" value="1"/>
</dbReference>
<keyword evidence="7" id="KW-1133">Transmembrane helix</keyword>
<evidence type="ECO:0000256" key="2">
    <source>
        <dbReference type="ARBA" id="ARBA00022448"/>
    </source>
</evidence>
<comment type="caution">
    <text evidence="9">The sequence shown here is derived from an EMBL/GenBank/DDBJ whole genome shotgun (WGS) entry which is preliminary data.</text>
</comment>
<feature type="transmembrane region" description="Helical" evidence="7">
    <location>
        <begin position="130"/>
        <end position="149"/>
    </location>
</feature>
<dbReference type="PANTHER" id="PTHR34192">
    <property type="entry name" value="PLASTOCYANIN MAJOR ISOFORM, CHLOROPLASTIC-RELATED"/>
    <property type="match status" value="1"/>
</dbReference>
<dbReference type="Gene3D" id="2.60.40.420">
    <property type="entry name" value="Cupredoxins - blue copper proteins"/>
    <property type="match status" value="1"/>
</dbReference>
<dbReference type="EMBL" id="JBHSWX010000001">
    <property type="protein sequence ID" value="MFC6784672.1"/>
    <property type="molecule type" value="Genomic_DNA"/>
</dbReference>
<keyword evidence="4" id="KW-0249">Electron transport</keyword>
<keyword evidence="10" id="KW-1185">Reference proteome</keyword>
<evidence type="ECO:0000256" key="3">
    <source>
        <dbReference type="ARBA" id="ARBA00022723"/>
    </source>
</evidence>
<sequence length="162" mass="17016">MTDNLVFDPDEAAVTPGTTVVWENVGNVGHSVTAYEEDLPADAAYFASGGFESEEAARSAYSSGDPESGDVPGGEAYEYTFETEGTYPYFCIPHESVGMLGTIEVSEDAGQTDAPSGPVIPDVPDVAKTLSLVISATLVATVGFAYLFLKYGGDYGIDEESE</sequence>
<dbReference type="GO" id="GO:0046872">
    <property type="term" value="F:metal ion binding"/>
    <property type="evidence" value="ECO:0007669"/>
    <property type="project" value="UniProtKB-KW"/>
</dbReference>
<evidence type="ECO:0000313" key="9">
    <source>
        <dbReference type="EMBL" id="MFC6784672.1"/>
    </source>
</evidence>
<evidence type="ECO:0000259" key="8">
    <source>
        <dbReference type="Pfam" id="PF00127"/>
    </source>
</evidence>
<proteinExistence type="predicted"/>
<dbReference type="InterPro" id="IPR008972">
    <property type="entry name" value="Cupredoxin"/>
</dbReference>
<organism evidence="9 10">
    <name type="scientific">Halobaculum halobium</name>
    <dbReference type="NCBI Taxonomy" id="3032281"/>
    <lineage>
        <taxon>Archaea</taxon>
        <taxon>Methanobacteriati</taxon>
        <taxon>Methanobacteriota</taxon>
        <taxon>Stenosarchaea group</taxon>
        <taxon>Halobacteria</taxon>
        <taxon>Halobacteriales</taxon>
        <taxon>Haloferacaceae</taxon>
        <taxon>Halobaculum</taxon>
    </lineage>
</organism>
<dbReference type="SUPFAM" id="SSF49503">
    <property type="entry name" value="Cupredoxins"/>
    <property type="match status" value="1"/>
</dbReference>